<reference evidence="1 2" key="1">
    <citation type="submission" date="2023-07" db="EMBL/GenBank/DDBJ databases">
        <title>Novel species of Thermanaerothrix with wide hydrolytic capabilities.</title>
        <authorList>
            <person name="Zayulina K.S."/>
            <person name="Podosokorskaya O.A."/>
            <person name="Elcheninov A.G."/>
        </authorList>
    </citation>
    <scope>NUCLEOTIDE SEQUENCE [LARGE SCALE GENOMIC DNA]</scope>
    <source>
        <strain evidence="1 2">4228-RoL</strain>
    </source>
</reference>
<gene>
    <name evidence="1" type="ORF">QYE77_10855</name>
</gene>
<comment type="caution">
    <text evidence="1">The sequence shown here is derived from an EMBL/GenBank/DDBJ whole genome shotgun (WGS) entry which is preliminary data.</text>
</comment>
<evidence type="ECO:0008006" key="3">
    <source>
        <dbReference type="Google" id="ProtNLM"/>
    </source>
</evidence>
<evidence type="ECO:0000313" key="1">
    <source>
        <dbReference type="EMBL" id="MDT8898766.1"/>
    </source>
</evidence>
<proteinExistence type="predicted"/>
<protein>
    <recommendedName>
        <fullName evidence="3">SipW-cognate class signal peptide</fullName>
    </recommendedName>
</protein>
<keyword evidence="2" id="KW-1185">Reference proteome</keyword>
<organism evidence="1 2">
    <name type="scientific">Thermanaerothrix solaris</name>
    <dbReference type="NCBI Taxonomy" id="3058434"/>
    <lineage>
        <taxon>Bacteria</taxon>
        <taxon>Bacillati</taxon>
        <taxon>Chloroflexota</taxon>
        <taxon>Anaerolineae</taxon>
        <taxon>Anaerolineales</taxon>
        <taxon>Anaerolineaceae</taxon>
        <taxon>Thermanaerothrix</taxon>
    </lineage>
</organism>
<evidence type="ECO:0000313" key="2">
    <source>
        <dbReference type="Proteomes" id="UP001254165"/>
    </source>
</evidence>
<dbReference type="EMBL" id="JAUHMF010000002">
    <property type="protein sequence ID" value="MDT8898766.1"/>
    <property type="molecule type" value="Genomic_DNA"/>
</dbReference>
<accession>A0ABU3NPK1</accession>
<dbReference type="Proteomes" id="UP001254165">
    <property type="component" value="Unassembled WGS sequence"/>
</dbReference>
<sequence>MTKRLPLAFLAILLIVLLAGLGVAYGLWSETLTISGTVNTGEVDVGFSGPWVAEWVEVNGTPQLEPKEKDGAAECSAKAIDSDLTSDGKETIEVTVTGAYPSYHCLVKFDISNLGTVPVHISKPKPGEGTPSWVEASACYPEWYQLHAKDSAWASILIHFTNKDGVNENDKYKFTFTIQALQWNEAPSASKDSVSTCFAPPEGIVPELQE</sequence>
<dbReference type="RefSeq" id="WP_315625428.1">
    <property type="nucleotide sequence ID" value="NZ_JAUHMF010000002.1"/>
</dbReference>
<name>A0ABU3NPK1_9CHLR</name>